<keyword evidence="3" id="KW-0732">Signal</keyword>
<proteinExistence type="predicted"/>
<dbReference type="AlphaFoldDB" id="A0AAD6UWH4"/>
<reference evidence="4" key="1">
    <citation type="submission" date="2023-03" db="EMBL/GenBank/DDBJ databases">
        <title>Massive genome expansion in bonnet fungi (Mycena s.s.) driven by repeated elements and novel gene families across ecological guilds.</title>
        <authorList>
            <consortium name="Lawrence Berkeley National Laboratory"/>
            <person name="Harder C.B."/>
            <person name="Miyauchi S."/>
            <person name="Viragh M."/>
            <person name="Kuo A."/>
            <person name="Thoen E."/>
            <person name="Andreopoulos B."/>
            <person name="Lu D."/>
            <person name="Skrede I."/>
            <person name="Drula E."/>
            <person name="Henrissat B."/>
            <person name="Morin E."/>
            <person name="Kohler A."/>
            <person name="Barry K."/>
            <person name="LaButti K."/>
            <person name="Morin E."/>
            <person name="Salamov A."/>
            <person name="Lipzen A."/>
            <person name="Mereny Z."/>
            <person name="Hegedus B."/>
            <person name="Baldrian P."/>
            <person name="Stursova M."/>
            <person name="Weitz H."/>
            <person name="Taylor A."/>
            <person name="Grigoriev I.V."/>
            <person name="Nagy L.G."/>
            <person name="Martin F."/>
            <person name="Kauserud H."/>
        </authorList>
    </citation>
    <scope>NUCLEOTIDE SEQUENCE</scope>
    <source>
        <strain evidence="4">9144</strain>
    </source>
</reference>
<feature type="signal peptide" evidence="3">
    <location>
        <begin position="1"/>
        <end position="18"/>
    </location>
</feature>
<comment type="caution">
    <text evidence="4">The sequence shown here is derived from an EMBL/GenBank/DDBJ whole genome shotgun (WGS) entry which is preliminary data.</text>
</comment>
<organism evidence="4 5">
    <name type="scientific">Mycena pura</name>
    <dbReference type="NCBI Taxonomy" id="153505"/>
    <lineage>
        <taxon>Eukaryota</taxon>
        <taxon>Fungi</taxon>
        <taxon>Dikarya</taxon>
        <taxon>Basidiomycota</taxon>
        <taxon>Agaricomycotina</taxon>
        <taxon>Agaricomycetes</taxon>
        <taxon>Agaricomycetidae</taxon>
        <taxon>Agaricales</taxon>
        <taxon>Marasmiineae</taxon>
        <taxon>Mycenaceae</taxon>
        <taxon>Mycena</taxon>
    </lineage>
</organism>
<gene>
    <name evidence="4" type="ORF">GGX14DRAFT_672374</name>
</gene>
<evidence type="ECO:0000313" key="4">
    <source>
        <dbReference type="EMBL" id="KAJ7196705.1"/>
    </source>
</evidence>
<evidence type="ECO:0000256" key="2">
    <source>
        <dbReference type="SAM" id="Phobius"/>
    </source>
</evidence>
<evidence type="ECO:0000256" key="3">
    <source>
        <dbReference type="SAM" id="SignalP"/>
    </source>
</evidence>
<feature type="chain" id="PRO_5042116700" evidence="3">
    <location>
        <begin position="19"/>
        <end position="338"/>
    </location>
</feature>
<keyword evidence="2" id="KW-0472">Membrane</keyword>
<sequence length="338" mass="36137">MRAILLLAVFMRLPSTSTTPGKFTITYQSETSDPAGKMTFWYGHTDGAGGYLIAAENVAHTKSPTPLQVDIPVTAADGLQWQFAAGPVQNFIVVVRNVDRQWHHREVYLSKSLDFSFLQIPFSRVRSHGKYPREPDAFVFHRGQLRVQRKSSPSVGHIVGLTFAATTVLALALGLLLFRVRRQHRARRRVKDIEPAWVSAPDSGTGSAFDSAAEIEPYTATPGPAAPSAAMAGPGAMAASGSKAAAERQAYLTNQLAAVQAQLAALALAGGNDDGGTLAPSTTPGVVDSPNPATDEPGALREQNAALHARIGVLEEQLRSQWAQGLSDEPPPGYHDLE</sequence>
<feature type="transmembrane region" description="Helical" evidence="2">
    <location>
        <begin position="155"/>
        <end position="178"/>
    </location>
</feature>
<keyword evidence="2" id="KW-1133">Transmembrane helix</keyword>
<name>A0AAD6UWH4_9AGAR</name>
<keyword evidence="2" id="KW-0812">Transmembrane</keyword>
<accession>A0AAD6UWH4</accession>
<evidence type="ECO:0000313" key="5">
    <source>
        <dbReference type="Proteomes" id="UP001219525"/>
    </source>
</evidence>
<evidence type="ECO:0000256" key="1">
    <source>
        <dbReference type="SAM" id="MobiDB-lite"/>
    </source>
</evidence>
<dbReference type="EMBL" id="JARJCW010000082">
    <property type="protein sequence ID" value="KAJ7196705.1"/>
    <property type="molecule type" value="Genomic_DNA"/>
</dbReference>
<protein>
    <submittedName>
        <fullName evidence="4">Uncharacterized protein</fullName>
    </submittedName>
</protein>
<feature type="region of interest" description="Disordered" evidence="1">
    <location>
        <begin position="275"/>
        <end position="298"/>
    </location>
</feature>
<keyword evidence="5" id="KW-1185">Reference proteome</keyword>
<dbReference type="Proteomes" id="UP001219525">
    <property type="component" value="Unassembled WGS sequence"/>
</dbReference>